<reference evidence="2" key="3">
    <citation type="submission" date="2018-01" db="EMBL/GenBank/DDBJ databases">
        <authorList>
            <person name="Gaut B.S."/>
            <person name="Morton B.R."/>
            <person name="Clegg M.T."/>
            <person name="Duvall M.R."/>
        </authorList>
    </citation>
    <scope>NUCLEOTIDE SEQUENCE</scope>
    <source>
        <strain evidence="2">ATCC BAA-2683</strain>
    </source>
</reference>
<evidence type="ECO:0000313" key="2">
    <source>
        <dbReference type="EMBL" id="PQM48074.1"/>
    </source>
</evidence>
<keyword evidence="3" id="KW-1185">Reference proteome</keyword>
<accession>A0A1S1NIJ7</accession>
<comment type="caution">
    <text evidence="1">The sequence shown here is derived from an EMBL/GenBank/DDBJ whole genome shotgun (WGS) entry which is preliminary data.</text>
</comment>
<evidence type="ECO:0000313" key="3">
    <source>
        <dbReference type="Proteomes" id="UP000179734"/>
    </source>
</evidence>
<dbReference type="Proteomes" id="UP000179734">
    <property type="component" value="Unassembled WGS sequence"/>
</dbReference>
<evidence type="ECO:0008006" key="5">
    <source>
        <dbReference type="Google" id="ProtNLM"/>
    </source>
</evidence>
<proteinExistence type="predicted"/>
<dbReference type="AlphaFoldDB" id="A0A1S1NIJ7"/>
<protein>
    <recommendedName>
        <fullName evidence="5">DUF2742 domain-containing protein</fullName>
    </recommendedName>
</protein>
<name>A0A1S1NIJ7_9MYCO</name>
<dbReference type="Pfam" id="PF10888">
    <property type="entry name" value="DUF2742"/>
    <property type="match status" value="1"/>
</dbReference>
<evidence type="ECO:0000313" key="4">
    <source>
        <dbReference type="Proteomes" id="UP000238296"/>
    </source>
</evidence>
<dbReference type="EMBL" id="MLQM01000058">
    <property type="protein sequence ID" value="OHV03892.1"/>
    <property type="molecule type" value="Genomic_DNA"/>
</dbReference>
<reference evidence="1 3" key="1">
    <citation type="submission" date="2016-10" db="EMBL/GenBank/DDBJ databases">
        <title>Genome sequence of Mycobacterium talmonii.</title>
        <authorList>
            <person name="Greninger A.L."/>
            <person name="Elliott B."/>
            <person name="Vasireddy S."/>
            <person name="Vasireddy R."/>
        </authorList>
    </citation>
    <scope>NUCLEOTIDE SEQUENCE [LARGE SCALE GENOMIC DNA]</scope>
    <source>
        <strain evidence="1">MO-5499</strain>
        <strain evidence="3">NE-TNMC-100812</strain>
    </source>
</reference>
<sequence>MSAPSSQQVAWWPVHEFITALVDQANSLPAAGTPAWCALADSDPRKLLALAAAGEHHVLRMEVAQTAMADAGAAISAAENWATVARSHLRRAHAERSGAYIPRRTA</sequence>
<dbReference type="EMBL" id="PPEA01000249">
    <property type="protein sequence ID" value="PQM48074.1"/>
    <property type="molecule type" value="Genomic_DNA"/>
</dbReference>
<gene>
    <name evidence="1" type="ORF">BKN37_12745</name>
    <name evidence="2" type="ORF">C1Y40_01709</name>
</gene>
<dbReference type="Proteomes" id="UP000238296">
    <property type="component" value="Unassembled WGS sequence"/>
</dbReference>
<dbReference type="InterPro" id="IPR024384">
    <property type="entry name" value="DUF2742"/>
</dbReference>
<evidence type="ECO:0000313" key="1">
    <source>
        <dbReference type="EMBL" id="OHV03892.1"/>
    </source>
</evidence>
<organism evidence="1 3">
    <name type="scientific">Mycobacterium talmoniae</name>
    <dbReference type="NCBI Taxonomy" id="1858794"/>
    <lineage>
        <taxon>Bacteria</taxon>
        <taxon>Bacillati</taxon>
        <taxon>Actinomycetota</taxon>
        <taxon>Actinomycetes</taxon>
        <taxon>Mycobacteriales</taxon>
        <taxon>Mycobacteriaceae</taxon>
        <taxon>Mycobacterium</taxon>
    </lineage>
</organism>
<reference evidence="2 4" key="2">
    <citation type="journal article" date="2017" name="Int. J. Syst. Evol. Microbiol.">
        <title>Mycobacterium talmoniae sp. nov., a slowly growing mycobacterium isolated from human respiratory samples.</title>
        <authorList>
            <person name="Davidson R.M."/>
            <person name="DeGroote M.A."/>
            <person name="Marola J.L."/>
            <person name="Buss S."/>
            <person name="Jones V."/>
            <person name="McNeil M.R."/>
            <person name="Freifeld A.G."/>
            <person name="Elaine Epperson L."/>
            <person name="Hasan N.A."/>
            <person name="Jackson M."/>
            <person name="Iwen P.C."/>
            <person name="Salfinger M."/>
            <person name="Strong M."/>
        </authorList>
    </citation>
    <scope>NUCLEOTIDE SEQUENCE [LARGE SCALE GENOMIC DNA]</scope>
    <source>
        <strain evidence="2 4">ATCC BAA-2683</strain>
    </source>
</reference>